<dbReference type="Proteomes" id="UP000005709">
    <property type="component" value="Unassembled WGS sequence"/>
</dbReference>
<organism evidence="7 8">
    <name type="scientific">Campylobacter gracilis RM3268</name>
    <dbReference type="NCBI Taxonomy" id="553220"/>
    <lineage>
        <taxon>Bacteria</taxon>
        <taxon>Pseudomonadati</taxon>
        <taxon>Campylobacterota</taxon>
        <taxon>Epsilonproteobacteria</taxon>
        <taxon>Campylobacterales</taxon>
        <taxon>Campylobacteraceae</taxon>
        <taxon>Campylobacter</taxon>
    </lineage>
</organism>
<dbReference type="Pfam" id="PF01300">
    <property type="entry name" value="Sua5_yciO_yrdC"/>
    <property type="match status" value="2"/>
</dbReference>
<feature type="compositionally biased region" description="Polar residues" evidence="4">
    <location>
        <begin position="916"/>
        <end position="930"/>
    </location>
</feature>
<dbReference type="Gene3D" id="1.10.357.160">
    <property type="match status" value="1"/>
</dbReference>
<dbReference type="Pfam" id="PF07503">
    <property type="entry name" value="zf-HYPF"/>
    <property type="match status" value="2"/>
</dbReference>
<protein>
    <recommendedName>
        <fullName evidence="2">acylphosphatase</fullName>
        <ecNumber evidence="2">3.6.1.7</ecNumber>
    </recommendedName>
</protein>
<dbReference type="InterPro" id="IPR036046">
    <property type="entry name" value="Acylphosphatase-like_dom_sf"/>
</dbReference>
<comment type="catalytic activity">
    <reaction evidence="2">
        <text>an acyl phosphate + H2O = a carboxylate + phosphate + H(+)</text>
        <dbReference type="Rhea" id="RHEA:14965"/>
        <dbReference type="ChEBI" id="CHEBI:15377"/>
        <dbReference type="ChEBI" id="CHEBI:15378"/>
        <dbReference type="ChEBI" id="CHEBI:29067"/>
        <dbReference type="ChEBI" id="CHEBI:43474"/>
        <dbReference type="ChEBI" id="CHEBI:59918"/>
        <dbReference type="EC" id="3.6.1.7"/>
    </reaction>
</comment>
<feature type="coiled-coil region" evidence="3">
    <location>
        <begin position="208"/>
        <end position="235"/>
    </location>
</feature>
<evidence type="ECO:0000313" key="8">
    <source>
        <dbReference type="Proteomes" id="UP000005709"/>
    </source>
</evidence>
<dbReference type="SUPFAM" id="SSF54975">
    <property type="entry name" value="Acylphosphatase/BLUF domain-like"/>
    <property type="match status" value="1"/>
</dbReference>
<evidence type="ECO:0000256" key="1">
    <source>
        <dbReference type="ARBA" id="ARBA00008097"/>
    </source>
</evidence>
<evidence type="ECO:0000256" key="2">
    <source>
        <dbReference type="PROSITE-ProRule" id="PRU00520"/>
    </source>
</evidence>
<comment type="similarity">
    <text evidence="1">Belongs to the carbamoyltransferase HypF family.</text>
</comment>
<dbReference type="Gene3D" id="3.30.420.40">
    <property type="match status" value="1"/>
</dbReference>
<keyword evidence="3" id="KW-0175">Coiled coil</keyword>
<keyword evidence="2" id="KW-0378">Hydrolase</keyword>
<dbReference type="EC" id="3.6.1.7" evidence="2"/>
<dbReference type="GO" id="GO:0003998">
    <property type="term" value="F:acylphosphatase activity"/>
    <property type="evidence" value="ECO:0007669"/>
    <property type="project" value="UniProtKB-EC"/>
</dbReference>
<dbReference type="PROSITE" id="PS51160">
    <property type="entry name" value="ACYLPHOSPHATASE_3"/>
    <property type="match status" value="2"/>
</dbReference>
<dbReference type="InterPro" id="IPR011125">
    <property type="entry name" value="Znf_HypF"/>
</dbReference>
<dbReference type="GO" id="GO:0051604">
    <property type="term" value="P:protein maturation"/>
    <property type="evidence" value="ECO:0007669"/>
    <property type="project" value="TreeGrafter"/>
</dbReference>
<dbReference type="GO" id="GO:0016743">
    <property type="term" value="F:carboxyl- or carbamoyltransferase activity"/>
    <property type="evidence" value="ECO:0007669"/>
    <property type="project" value="TreeGrafter"/>
</dbReference>
<evidence type="ECO:0000259" key="6">
    <source>
        <dbReference type="PROSITE" id="PS51163"/>
    </source>
</evidence>
<dbReference type="EMBL" id="ACYG01000019">
    <property type="protein sequence ID" value="EEV18137.1"/>
    <property type="molecule type" value="Genomic_DNA"/>
</dbReference>
<feature type="active site" evidence="2">
    <location>
        <position position="18"/>
    </location>
</feature>
<dbReference type="Gene3D" id="3.30.70.100">
    <property type="match status" value="1"/>
</dbReference>
<keyword evidence="7" id="KW-0808">Transferase</keyword>
<feature type="domain" description="Acylphosphatase-like" evidence="5">
    <location>
        <begin position="3"/>
        <end position="48"/>
    </location>
</feature>
<dbReference type="InterPro" id="IPR006070">
    <property type="entry name" value="Sua5-like_dom"/>
</dbReference>
<dbReference type="InterPro" id="IPR001792">
    <property type="entry name" value="Acylphosphatase-like_dom"/>
</dbReference>
<evidence type="ECO:0000313" key="7">
    <source>
        <dbReference type="EMBL" id="EEV18137.1"/>
    </source>
</evidence>
<evidence type="ECO:0000256" key="3">
    <source>
        <dbReference type="SAM" id="Coils"/>
    </source>
</evidence>
<evidence type="ECO:0000259" key="5">
    <source>
        <dbReference type="PROSITE" id="PS51160"/>
    </source>
</evidence>
<proteinExistence type="inferred from homology"/>
<dbReference type="Gene3D" id="3.90.870.50">
    <property type="match status" value="1"/>
</dbReference>
<sequence length="1482" mass="162211">MKAAKFEVFGAVQGVGFRPFVYKLAVDLGLKGEVYNDGEGVKIIVCADIFGAQQNSVDKNFAPLNLDEPNSNEIQAQKVSLSAARSLNSAESDSNEAANSLRNFASSNLNESSFSSQNAPNSPNDLTGSSRDLLNDLVSLPDSDLTSLPHDLTSYSQAAASEKFLPNLFKTDLNKQGSILPASSDQNFIVQNSSQQGGMSQNESSQYLQNTKRDLQDAKEDLQGAKGDLDGFKHDSQSAGQYLCEEEILKIFEQRLRSEAPPLCRIDKITRTDLNTQDFTQNFTDFKITQSKEGRKFNPILPDFAICDQCKKEFYDPQNPRFHYPFINCTDCGPRLSIIAALPYDRVNTTMRAFEMCEFCRGEYTDPLTRRYHAEPISCPHCGPQLFLCGAGGEILSSGEEAIARTAELLWRGQIGAIKGMGGFHIVCDATNERAVRMLRTLKKRPSKPFAIMCRDAAQAGRAASLSAEEKALIDCNVKPIVILKKREFSWRTLTGFAADFGTQNLKAQGKNPISPRFAGEQEEAAQGRGSALQNLRNSAALNFSTQGAENYTEQGELQSAQIFSKTAHRNFACDTLAANELERAYDRSDLQRAVKNLSSPQAVSEAQVTINELKSQFAANSRELRYVSPDSWHADEQNLQLSTKISDLQPAASEPVSQRSANISSLQYAADRANSRYGACEQDLQNAADKAALQCAVSELSSQQTINSQGSCSAQACVADVRGAYSDNGDDFVRLPASFSAIFRAGMIFIAPSVAPNLNKIGIFLANTGVHLLLFEYFDRPIVATSANISGEPIIFSNEELRAKLGSVISFYLDNDREILTPSDDSIAFLPQFEARTLSPDLKMACNSSKISEPLPICAQTENSAQNSILTQNSATAQTLIAPQNFKENFADRRNFENSQRPSDTDTSCDVADFTSKNSRDSANSAPQKNQDDANSVAKAKPVCETKSACATGFANLKNVANPTSLVNFANAAKPTNTANLARYTNFSAEADALNRALFLRTSRGMNPKIFPSKFQLKGTFLALGAELKNEFAIYKDGQIFISPYIGDLKNVATNERFFALLDMFVRAYELKFDAVIADLHPQFSHTRFFEQRGYPMIRYQHHFAHLVSNLAQNELLGSGKKYLGFCFDGTGYGTDGTIWGGEMMIFNEFGFNRVAKFDEIALIGGENAIKNIYKLALALIFKFNAKDAAREFLAKFNASEVANLEKIAPRAIRSSSLGRLFDAFAAVICGLRTVSFDGEAGMRLENLYIDGCEQSYEFTLRKEGENFTQNAPQPALQQQSADDLAREAGQGGLNAQNRSGVKDGCTLQSDFKELADDTASKNELGLAAQNIAEGSGKKNESSAANSINQASALNLINLESKNATDADQTPQNRACAPSFEGECYVIDYEEAFLQALSDEPRLAATKFINGLANFIAEFAEGFGLEVVLSGGVFQNATLLNLTCEKLRERGIKFHLNRAVPCNDSGIAYGQLAAYLSEISR</sequence>
<dbReference type="PROSITE" id="PS00150">
    <property type="entry name" value="ACYLPHOSPHATASE_1"/>
    <property type="match status" value="1"/>
</dbReference>
<dbReference type="InterPro" id="IPR017945">
    <property type="entry name" value="DHBP_synth_RibB-like_a/b_dom"/>
</dbReference>
<dbReference type="eggNOG" id="COG0068">
    <property type="taxonomic scope" value="Bacteria"/>
</dbReference>
<dbReference type="Gene3D" id="3.30.420.360">
    <property type="match status" value="1"/>
</dbReference>
<gene>
    <name evidence="7" type="ORF">CAMGR0001_0892</name>
</gene>
<dbReference type="GO" id="GO:0008270">
    <property type="term" value="F:zinc ion binding"/>
    <property type="evidence" value="ECO:0007669"/>
    <property type="project" value="InterPro"/>
</dbReference>
<feature type="compositionally biased region" description="Low complexity" evidence="4">
    <location>
        <begin position="109"/>
        <end position="118"/>
    </location>
</feature>
<keyword evidence="8" id="KW-1185">Reference proteome</keyword>
<dbReference type="Gene3D" id="3.90.870.40">
    <property type="match status" value="1"/>
</dbReference>
<name>C8PG99_9BACT</name>
<dbReference type="PANTHER" id="PTHR42959">
    <property type="entry name" value="CARBAMOYLTRANSFERASE"/>
    <property type="match status" value="1"/>
</dbReference>
<dbReference type="GO" id="GO:0003725">
    <property type="term" value="F:double-stranded RNA binding"/>
    <property type="evidence" value="ECO:0007669"/>
    <property type="project" value="InterPro"/>
</dbReference>
<dbReference type="InterPro" id="IPR017968">
    <property type="entry name" value="Acylphosphatase_CS"/>
</dbReference>
<feature type="domain" description="YrdC-like" evidence="6">
    <location>
        <begin position="654"/>
        <end position="844"/>
    </location>
</feature>
<feature type="region of interest" description="Disordered" evidence="4">
    <location>
        <begin position="109"/>
        <end position="132"/>
    </location>
</feature>
<feature type="domain" description="YrdC-like" evidence="6">
    <location>
        <begin position="400"/>
        <end position="609"/>
    </location>
</feature>
<dbReference type="InterPro" id="IPR041440">
    <property type="entry name" value="HypF_C"/>
</dbReference>
<feature type="compositionally biased region" description="Polar residues" evidence="4">
    <location>
        <begin position="898"/>
        <end position="909"/>
    </location>
</feature>
<comment type="caution">
    <text evidence="7">The sequence shown here is derived from an EMBL/GenBank/DDBJ whole genome shotgun (WGS) entry which is preliminary data.</text>
</comment>
<dbReference type="InterPro" id="IPR051060">
    <property type="entry name" value="Carbamoyltrans_HypF-like"/>
</dbReference>
<evidence type="ECO:0000256" key="4">
    <source>
        <dbReference type="SAM" id="MobiDB-lite"/>
    </source>
</evidence>
<dbReference type="Pfam" id="PF17788">
    <property type="entry name" value="HypF_C"/>
    <property type="match status" value="1"/>
</dbReference>
<feature type="active site" evidence="2">
    <location>
        <position position="36"/>
    </location>
</feature>
<dbReference type="InterPro" id="IPR055128">
    <property type="entry name" value="HypF_C_2"/>
</dbReference>
<reference evidence="7 8" key="1">
    <citation type="submission" date="2009-07" db="EMBL/GenBank/DDBJ databases">
        <authorList>
            <person name="Madupu R."/>
            <person name="Sebastian Y."/>
            <person name="Durkin A.S."/>
            <person name="Torralba M."/>
            <person name="Methe B."/>
            <person name="Sutton G.G."/>
            <person name="Strausberg R.L."/>
            <person name="Nelson K.E."/>
        </authorList>
    </citation>
    <scope>NUCLEOTIDE SEQUENCE [LARGE SCALE GENOMIC DNA]</scope>
    <source>
        <strain evidence="7 8">RM3268</strain>
    </source>
</reference>
<accession>C8PG99</accession>
<feature type="region of interest" description="Disordered" evidence="4">
    <location>
        <begin position="897"/>
        <end position="938"/>
    </location>
</feature>
<dbReference type="SUPFAM" id="SSF55821">
    <property type="entry name" value="YrdC/RibB"/>
    <property type="match status" value="2"/>
</dbReference>
<dbReference type="PROSITE" id="PS51163">
    <property type="entry name" value="YRDC"/>
    <property type="match status" value="2"/>
</dbReference>
<dbReference type="STRING" id="824.CGRAC_1160"/>
<dbReference type="Pfam" id="PF00708">
    <property type="entry name" value="Acylphosphatase"/>
    <property type="match status" value="1"/>
</dbReference>
<feature type="domain" description="Acylphosphatase-like" evidence="5">
    <location>
        <begin position="245"/>
        <end position="290"/>
    </location>
</feature>
<dbReference type="Pfam" id="PF22521">
    <property type="entry name" value="HypF_C_2"/>
    <property type="match status" value="2"/>
</dbReference>
<comment type="caution">
    <text evidence="2">Lacks conserved residue(s) required for the propagation of feature annotation.</text>
</comment>
<dbReference type="PANTHER" id="PTHR42959:SF1">
    <property type="entry name" value="CARBAMOYLTRANSFERASE HYPF"/>
    <property type="match status" value="1"/>
</dbReference>
<dbReference type="RefSeq" id="WP_005870444.1">
    <property type="nucleotide sequence ID" value="NZ_ACYG01000019.1"/>
</dbReference>
<feature type="compositionally biased region" description="Polar residues" evidence="4">
    <location>
        <begin position="119"/>
        <end position="132"/>
    </location>
</feature>